<dbReference type="RefSeq" id="WP_089799539.1">
    <property type="nucleotide sequence ID" value="NZ_BJYE01000002.1"/>
</dbReference>
<comment type="similarity">
    <text evidence="1">Belongs to the DprA/Smf family.</text>
</comment>
<dbReference type="Proteomes" id="UP000321400">
    <property type="component" value="Unassembled WGS sequence"/>
</dbReference>
<dbReference type="Gene3D" id="3.40.50.450">
    <property type="match status" value="1"/>
</dbReference>
<dbReference type="EMBL" id="BJYE01000002">
    <property type="protein sequence ID" value="GEN55766.1"/>
    <property type="molecule type" value="Genomic_DNA"/>
</dbReference>
<organism evidence="3 4">
    <name type="scientific">Halolactibacillus alkaliphilus</name>
    <dbReference type="NCBI Taxonomy" id="442899"/>
    <lineage>
        <taxon>Bacteria</taxon>
        <taxon>Bacillati</taxon>
        <taxon>Bacillota</taxon>
        <taxon>Bacilli</taxon>
        <taxon>Bacillales</taxon>
        <taxon>Bacillaceae</taxon>
        <taxon>Halolactibacillus</taxon>
    </lineage>
</organism>
<dbReference type="Pfam" id="PF02481">
    <property type="entry name" value="DNA_processg_A"/>
    <property type="match status" value="1"/>
</dbReference>
<dbReference type="NCBIfam" id="TIGR00732">
    <property type="entry name" value="dprA"/>
    <property type="match status" value="1"/>
</dbReference>
<gene>
    <name evidence="3" type="ORF">HAL01_02300</name>
</gene>
<dbReference type="AlphaFoldDB" id="A0A511WXB5"/>
<evidence type="ECO:0000313" key="3">
    <source>
        <dbReference type="EMBL" id="GEN55766.1"/>
    </source>
</evidence>
<accession>A0A511WXB5</accession>
<dbReference type="InterPro" id="IPR057666">
    <property type="entry name" value="DrpA_SLOG"/>
</dbReference>
<name>A0A511WXB5_9BACI</name>
<comment type="caution">
    <text evidence="3">The sequence shown here is derived from an EMBL/GenBank/DDBJ whole genome shotgun (WGS) entry which is preliminary data.</text>
</comment>
<dbReference type="PANTHER" id="PTHR43022:SF1">
    <property type="entry name" value="PROTEIN SMF"/>
    <property type="match status" value="1"/>
</dbReference>
<reference evidence="3 4" key="1">
    <citation type="submission" date="2019-07" db="EMBL/GenBank/DDBJ databases">
        <title>Whole genome shotgun sequence of Halolactibacillus alkaliphilus NBRC 103919.</title>
        <authorList>
            <person name="Hosoyama A."/>
            <person name="Uohara A."/>
            <person name="Ohji S."/>
            <person name="Ichikawa N."/>
        </authorList>
    </citation>
    <scope>NUCLEOTIDE SEQUENCE [LARGE SCALE GENOMIC DNA]</scope>
    <source>
        <strain evidence="3 4">NBRC 103919</strain>
    </source>
</reference>
<feature type="domain" description="Smf/DprA SLOG" evidence="2">
    <location>
        <begin position="78"/>
        <end position="285"/>
    </location>
</feature>
<dbReference type="PANTHER" id="PTHR43022">
    <property type="entry name" value="PROTEIN SMF"/>
    <property type="match status" value="1"/>
</dbReference>
<dbReference type="OrthoDB" id="9785707at2"/>
<dbReference type="STRING" id="442899.SAMN05720591_10296"/>
<protein>
    <recommendedName>
        <fullName evidence="2">Smf/DprA SLOG domain-containing protein</fullName>
    </recommendedName>
</protein>
<dbReference type="GO" id="GO:0009294">
    <property type="term" value="P:DNA-mediated transformation"/>
    <property type="evidence" value="ECO:0007669"/>
    <property type="project" value="InterPro"/>
</dbReference>
<dbReference type="InterPro" id="IPR003488">
    <property type="entry name" value="DprA"/>
</dbReference>
<evidence type="ECO:0000259" key="2">
    <source>
        <dbReference type="Pfam" id="PF02481"/>
    </source>
</evidence>
<evidence type="ECO:0000256" key="1">
    <source>
        <dbReference type="ARBA" id="ARBA00006525"/>
    </source>
</evidence>
<proteinExistence type="inferred from homology"/>
<dbReference type="SUPFAM" id="SSF102405">
    <property type="entry name" value="MCP/YpsA-like"/>
    <property type="match status" value="1"/>
</dbReference>
<evidence type="ECO:0000313" key="4">
    <source>
        <dbReference type="Proteomes" id="UP000321400"/>
    </source>
</evidence>
<sequence>MLNNRDCLIYLYEETRISRKKLHQLVGTGHRSYYHAIQSDALDLARFLSVKHRTLLAGALNNPARIARYTSLKRTYKTWTVLDADYPDVFRTIPDAPIVFYGLGDVDLLKTLKRISIIGSRQPTVNVKQRMSQLLLPLVSDYVIVSGLAKGIDSFAHQLACTNGGRTIGVIAGGFNHPYPYETRAQFHDMCRNQLVISEYPIDVKPERYHFPERNRLISALGFATCIIEAKRKSGTMITADQALEQGRIVMAVPGDILNPNTQGCHDLIQQGAKLVQNTQDIEEEWRENKVMWKSINNK</sequence>
<keyword evidence="4" id="KW-1185">Reference proteome</keyword>